<proteinExistence type="predicted"/>
<sequence>MRATDGIVGDRRRCSGALAAQNVLDREWDFPLPPELFAPLRAPRHHSQNGTRRGYLTPPYGLC</sequence>
<gene>
    <name evidence="2" type="ORF">OG327_31210</name>
</gene>
<dbReference type="AlphaFoldDB" id="A0AAU2K033"/>
<feature type="region of interest" description="Disordered" evidence="1">
    <location>
        <begin position="40"/>
        <end position="63"/>
    </location>
</feature>
<accession>A0AAU2K033</accession>
<name>A0AAU2K033_9ACTN</name>
<organism evidence="2">
    <name type="scientific">Streptomyces sp. NBC_00049</name>
    <dbReference type="NCBI Taxonomy" id="2903617"/>
    <lineage>
        <taxon>Bacteria</taxon>
        <taxon>Bacillati</taxon>
        <taxon>Actinomycetota</taxon>
        <taxon>Actinomycetes</taxon>
        <taxon>Kitasatosporales</taxon>
        <taxon>Streptomycetaceae</taxon>
        <taxon>Streptomyces</taxon>
    </lineage>
</organism>
<protein>
    <submittedName>
        <fullName evidence="2">Uncharacterized protein</fullName>
    </submittedName>
</protein>
<reference evidence="2" key="1">
    <citation type="submission" date="2022-10" db="EMBL/GenBank/DDBJ databases">
        <title>The complete genomes of actinobacterial strains from the NBC collection.</title>
        <authorList>
            <person name="Joergensen T.S."/>
            <person name="Alvarez Arevalo M."/>
            <person name="Sterndorff E.B."/>
            <person name="Faurdal D."/>
            <person name="Vuksanovic O."/>
            <person name="Mourched A.-S."/>
            <person name="Charusanti P."/>
            <person name="Shaw S."/>
            <person name="Blin K."/>
            <person name="Weber T."/>
        </authorList>
    </citation>
    <scope>NUCLEOTIDE SEQUENCE</scope>
    <source>
        <strain evidence="2">NBC_00049</strain>
    </source>
</reference>
<evidence type="ECO:0000313" key="2">
    <source>
        <dbReference type="EMBL" id="WTU77437.1"/>
    </source>
</evidence>
<dbReference type="EMBL" id="CP108264">
    <property type="protein sequence ID" value="WTU77437.1"/>
    <property type="molecule type" value="Genomic_DNA"/>
</dbReference>
<evidence type="ECO:0000256" key="1">
    <source>
        <dbReference type="SAM" id="MobiDB-lite"/>
    </source>
</evidence>